<evidence type="ECO:0000259" key="1">
    <source>
        <dbReference type="PROSITE" id="PS51459"/>
    </source>
</evidence>
<proteinExistence type="predicted"/>
<dbReference type="RefSeq" id="WP_091076741.1">
    <property type="nucleotide sequence ID" value="NZ_LT629799.1"/>
</dbReference>
<accession>A0A1H2N577</accession>
<dbReference type="InterPro" id="IPR006440">
    <property type="entry name" value="Doc"/>
</dbReference>
<protein>
    <submittedName>
        <fullName evidence="2">Death on curing protein</fullName>
    </submittedName>
</protein>
<gene>
    <name evidence="2" type="ORF">SAMN04488544_3311</name>
</gene>
<dbReference type="EMBL" id="LT629799">
    <property type="protein sequence ID" value="SDV00398.1"/>
    <property type="molecule type" value="Genomic_DNA"/>
</dbReference>
<dbReference type="GO" id="GO:0016301">
    <property type="term" value="F:kinase activity"/>
    <property type="evidence" value="ECO:0007669"/>
    <property type="project" value="InterPro"/>
</dbReference>
<dbReference type="AlphaFoldDB" id="A0A1H2N577"/>
<dbReference type="PANTHER" id="PTHR39426:SF1">
    <property type="entry name" value="HOMOLOGY TO DEATH-ON-CURING PROTEIN OF PHAGE P1"/>
    <property type="match status" value="1"/>
</dbReference>
<feature type="domain" description="Fido" evidence="1">
    <location>
        <begin position="6"/>
        <end position="120"/>
    </location>
</feature>
<dbReference type="SUPFAM" id="SSF140931">
    <property type="entry name" value="Fic-like"/>
    <property type="match status" value="1"/>
</dbReference>
<organism evidence="2 3">
    <name type="scientific">Microlunatus sagamiharensis</name>
    <dbReference type="NCBI Taxonomy" id="546874"/>
    <lineage>
        <taxon>Bacteria</taxon>
        <taxon>Bacillati</taxon>
        <taxon>Actinomycetota</taxon>
        <taxon>Actinomycetes</taxon>
        <taxon>Propionibacteriales</taxon>
        <taxon>Propionibacteriaceae</taxon>
        <taxon>Microlunatus</taxon>
    </lineage>
</organism>
<evidence type="ECO:0000313" key="2">
    <source>
        <dbReference type="EMBL" id="SDV00398.1"/>
    </source>
</evidence>
<keyword evidence="3" id="KW-1185">Reference proteome</keyword>
<dbReference type="Gene3D" id="1.20.120.1870">
    <property type="entry name" value="Fic/DOC protein, Fido domain"/>
    <property type="match status" value="1"/>
</dbReference>
<dbReference type="OrthoDB" id="9802752at2"/>
<dbReference type="InterPro" id="IPR036597">
    <property type="entry name" value="Fido-like_dom_sf"/>
</dbReference>
<dbReference type="Proteomes" id="UP000198825">
    <property type="component" value="Chromosome I"/>
</dbReference>
<dbReference type="InterPro" id="IPR053737">
    <property type="entry name" value="Type_II_TA_Toxin"/>
</dbReference>
<name>A0A1H2N577_9ACTN</name>
<evidence type="ECO:0000313" key="3">
    <source>
        <dbReference type="Proteomes" id="UP000198825"/>
    </source>
</evidence>
<dbReference type="PANTHER" id="PTHR39426">
    <property type="entry name" value="HOMOLOGY TO DEATH-ON-CURING PROTEIN OF PHAGE P1"/>
    <property type="match status" value="1"/>
</dbReference>
<dbReference type="PROSITE" id="PS51459">
    <property type="entry name" value="FIDO"/>
    <property type="match status" value="1"/>
</dbReference>
<dbReference type="InterPro" id="IPR003812">
    <property type="entry name" value="Fido"/>
</dbReference>
<dbReference type="Pfam" id="PF02661">
    <property type="entry name" value="Fic"/>
    <property type="match status" value="1"/>
</dbReference>
<sequence length="123" mass="13513">MTLRIITLRQAILMHEAEGAGLLIDRGKLEGALLAPFATFAGVEAFPSLTGKAAKLLEAVVTAHAFTDGNKRLAWDLCTVFLDLNGQRLVDIPAAEVDRRVRDLEAHRIPREVFALWLSDHLA</sequence>
<reference evidence="3" key="1">
    <citation type="submission" date="2016-10" db="EMBL/GenBank/DDBJ databases">
        <authorList>
            <person name="Varghese N."/>
            <person name="Submissions S."/>
        </authorList>
    </citation>
    <scope>NUCLEOTIDE SEQUENCE [LARGE SCALE GENOMIC DNA]</scope>
    <source>
        <strain evidence="3">DSM 21743</strain>
    </source>
</reference>